<dbReference type="InterPro" id="IPR012942">
    <property type="entry name" value="SRR1-like"/>
</dbReference>
<protein>
    <submittedName>
        <fullName evidence="3">Uu.00g117280.m01.CDS01</fullName>
    </submittedName>
</protein>
<evidence type="ECO:0000313" key="4">
    <source>
        <dbReference type="Proteomes" id="UP001295740"/>
    </source>
</evidence>
<feature type="region of interest" description="Disordered" evidence="1">
    <location>
        <begin position="254"/>
        <end position="276"/>
    </location>
</feature>
<dbReference type="PANTHER" id="PTHR42080">
    <property type="entry name" value="SRR1 DOMAIN-CONTAINING PROTEIN"/>
    <property type="match status" value="1"/>
</dbReference>
<gene>
    <name evidence="3" type="ORF">KHLLAP_LOCUS4802</name>
</gene>
<evidence type="ECO:0000313" key="3">
    <source>
        <dbReference type="EMBL" id="CAJ2504334.1"/>
    </source>
</evidence>
<comment type="caution">
    <text evidence="3">The sequence shown here is derived from an EMBL/GenBank/DDBJ whole genome shotgun (WGS) entry which is preliminary data.</text>
</comment>
<feature type="region of interest" description="Disordered" evidence="1">
    <location>
        <begin position="309"/>
        <end position="352"/>
    </location>
</feature>
<dbReference type="Pfam" id="PF07985">
    <property type="entry name" value="SRR1"/>
    <property type="match status" value="1"/>
</dbReference>
<accession>A0AAI8YGX0</accession>
<feature type="compositionally biased region" description="Basic and acidic residues" evidence="1">
    <location>
        <begin position="342"/>
        <end position="352"/>
    </location>
</feature>
<organism evidence="3 4">
    <name type="scientific">Anthostomella pinea</name>
    <dbReference type="NCBI Taxonomy" id="933095"/>
    <lineage>
        <taxon>Eukaryota</taxon>
        <taxon>Fungi</taxon>
        <taxon>Dikarya</taxon>
        <taxon>Ascomycota</taxon>
        <taxon>Pezizomycotina</taxon>
        <taxon>Sordariomycetes</taxon>
        <taxon>Xylariomycetidae</taxon>
        <taxon>Xylariales</taxon>
        <taxon>Xylariaceae</taxon>
        <taxon>Anthostomella</taxon>
    </lineage>
</organism>
<proteinExistence type="predicted"/>
<evidence type="ECO:0000256" key="1">
    <source>
        <dbReference type="SAM" id="MobiDB-lite"/>
    </source>
</evidence>
<name>A0AAI8YGX0_9PEZI</name>
<feature type="compositionally biased region" description="Low complexity" evidence="1">
    <location>
        <begin position="309"/>
        <end position="320"/>
    </location>
</feature>
<sequence>MASLSTPTTYPPLFTKERLTEFENELEKDGDPITIQNELGLVKAFSNTCHGNGLADLPASEPDPMHNSVLFMSEYFWEAYKKFGKPDDYQSLELRTMRAHYGVPRSLEDIRISLRAGLDRYAESEEGQAMVQMIQDNLRGNNMDKIFAFGLGPLSYSSAREHESRSNEHAAARVIATTIREMNPKKDITVYLQDPAYRSDCRQVLGVAGFKVIHCYGAKGFTLIDDNSFVFCHNPDFPFREIVADIARPAVLGMRPQRSEAESRSEEEQRKVDRDSVRSRKMLEEYQMVNVGRQGEILGSNAWYVKNSVVDKSSRSPQSSPRKDAKRERDHAYPSPPLSREPSGEVKKETGKSRRMFVEDFSHVRRLSENMEINDFMGPYLLDSSGPPEWQANEVMHMNPRFQTLVKYCLNIYFTSLSQCAYVTDTVGLEEGVPGEPDYIRLTEMRLHDMVVDNYLAAGGDLKTLRLVGVSLVKSTAAYHSIKKAFEDAGMTFLSEDFVEIKPGEPNFEELAKGNPFTRSLLTLLRLYKEETGHAFIKRIVFISAGYDGPTDPIPIGQPELYMVTELGRPEP</sequence>
<feature type="compositionally biased region" description="Basic and acidic residues" evidence="1">
    <location>
        <begin position="257"/>
        <end position="276"/>
    </location>
</feature>
<dbReference type="PANTHER" id="PTHR42080:SF3">
    <property type="entry name" value="SRR1-LIKE DOMAIN-CONTAINING PROTEIN"/>
    <property type="match status" value="1"/>
</dbReference>
<dbReference type="Proteomes" id="UP001295740">
    <property type="component" value="Unassembled WGS sequence"/>
</dbReference>
<reference evidence="3" key="1">
    <citation type="submission" date="2023-10" db="EMBL/GenBank/DDBJ databases">
        <authorList>
            <person name="Hackl T."/>
        </authorList>
    </citation>
    <scope>NUCLEOTIDE SEQUENCE</scope>
</reference>
<dbReference type="EMBL" id="CAUWAG010000006">
    <property type="protein sequence ID" value="CAJ2504334.1"/>
    <property type="molecule type" value="Genomic_DNA"/>
</dbReference>
<evidence type="ECO:0000259" key="2">
    <source>
        <dbReference type="Pfam" id="PF07985"/>
    </source>
</evidence>
<keyword evidence="4" id="KW-1185">Reference proteome</keyword>
<dbReference type="AlphaFoldDB" id="A0AAI8YGX0"/>
<feature type="compositionally biased region" description="Basic and acidic residues" evidence="1">
    <location>
        <begin position="321"/>
        <end position="332"/>
    </location>
</feature>
<feature type="domain" description="SRR1-like" evidence="2">
    <location>
        <begin position="137"/>
        <end position="235"/>
    </location>
</feature>